<organism evidence="2">
    <name type="scientific">Tanacetum cinerariifolium</name>
    <name type="common">Dalmatian daisy</name>
    <name type="synonym">Chrysanthemum cinerariifolium</name>
    <dbReference type="NCBI Taxonomy" id="118510"/>
    <lineage>
        <taxon>Eukaryota</taxon>
        <taxon>Viridiplantae</taxon>
        <taxon>Streptophyta</taxon>
        <taxon>Embryophyta</taxon>
        <taxon>Tracheophyta</taxon>
        <taxon>Spermatophyta</taxon>
        <taxon>Magnoliopsida</taxon>
        <taxon>eudicotyledons</taxon>
        <taxon>Gunneridae</taxon>
        <taxon>Pentapetalae</taxon>
        <taxon>asterids</taxon>
        <taxon>campanulids</taxon>
        <taxon>Asterales</taxon>
        <taxon>Asteraceae</taxon>
        <taxon>Asteroideae</taxon>
        <taxon>Anthemideae</taxon>
        <taxon>Anthemidinae</taxon>
        <taxon>Tanacetum</taxon>
    </lineage>
</organism>
<accession>A0A6L2JB22</accession>
<protein>
    <submittedName>
        <fullName evidence="2">Uncharacterized protein</fullName>
    </submittedName>
</protein>
<name>A0A6L2JB22_TANCI</name>
<reference evidence="2" key="1">
    <citation type="journal article" date="2019" name="Sci. Rep.">
        <title>Draft genome of Tanacetum cinerariifolium, the natural source of mosquito coil.</title>
        <authorList>
            <person name="Yamashiro T."/>
            <person name="Shiraishi A."/>
            <person name="Satake H."/>
            <person name="Nakayama K."/>
        </authorList>
    </citation>
    <scope>NUCLEOTIDE SEQUENCE</scope>
</reference>
<feature type="region of interest" description="Disordered" evidence="1">
    <location>
        <begin position="28"/>
        <end position="93"/>
    </location>
</feature>
<comment type="caution">
    <text evidence="2">The sequence shown here is derived from an EMBL/GenBank/DDBJ whole genome shotgun (WGS) entry which is preliminary data.</text>
</comment>
<sequence length="317" mass="36923">MMRESKSYDKHPKHKSLYDALVQSLLVDEDDMNQGVVKPPTQKKRRHDDDGQDPLLDFEKEQKRRKRKDAKPSKKSSTSKESSKDHLDWKNPNGDICPYDSRKPLPLQCSLSQLTIHVDFFFNNDLEYLKTRNSKRKYTASTTKTKAARLSRHDVYLIIKILSVVSVKVDKQYGYGYSDEIVTKLFNLDGEDIVDLAVTLRMFTRRIIIQKRVENVQLGVESYQKKLNITKPQKEFPGISYKEAYTTSYHPKGVIYLDSSKRKRMMRADELYKFSDKTLNQNRMDLPRDIPIVRLEVLSIHSDDENPSSANIKQAMP</sequence>
<dbReference type="AlphaFoldDB" id="A0A6L2JB22"/>
<evidence type="ECO:0000313" key="2">
    <source>
        <dbReference type="EMBL" id="GEU32884.1"/>
    </source>
</evidence>
<gene>
    <name evidence="2" type="ORF">Tci_004862</name>
</gene>
<proteinExistence type="predicted"/>
<evidence type="ECO:0000256" key="1">
    <source>
        <dbReference type="SAM" id="MobiDB-lite"/>
    </source>
</evidence>
<dbReference type="EMBL" id="BKCJ010000404">
    <property type="protein sequence ID" value="GEU32884.1"/>
    <property type="molecule type" value="Genomic_DNA"/>
</dbReference>